<organism evidence="1">
    <name type="scientific">Arundo donax</name>
    <name type="common">Giant reed</name>
    <name type="synonym">Donax arundinaceus</name>
    <dbReference type="NCBI Taxonomy" id="35708"/>
    <lineage>
        <taxon>Eukaryota</taxon>
        <taxon>Viridiplantae</taxon>
        <taxon>Streptophyta</taxon>
        <taxon>Embryophyta</taxon>
        <taxon>Tracheophyta</taxon>
        <taxon>Spermatophyta</taxon>
        <taxon>Magnoliopsida</taxon>
        <taxon>Liliopsida</taxon>
        <taxon>Poales</taxon>
        <taxon>Poaceae</taxon>
        <taxon>PACMAD clade</taxon>
        <taxon>Arundinoideae</taxon>
        <taxon>Arundineae</taxon>
        <taxon>Arundo</taxon>
    </lineage>
</organism>
<evidence type="ECO:0000313" key="1">
    <source>
        <dbReference type="EMBL" id="JAD46360.1"/>
    </source>
</evidence>
<dbReference type="AlphaFoldDB" id="A0A0A9ABJ3"/>
<proteinExistence type="predicted"/>
<reference evidence="1" key="1">
    <citation type="submission" date="2014-09" db="EMBL/GenBank/DDBJ databases">
        <authorList>
            <person name="Magalhaes I.L.F."/>
            <person name="Oliveira U."/>
            <person name="Santos F.R."/>
            <person name="Vidigal T.H.D.A."/>
            <person name="Brescovit A.D."/>
            <person name="Santos A.J."/>
        </authorList>
    </citation>
    <scope>NUCLEOTIDE SEQUENCE</scope>
    <source>
        <tissue evidence="1">Shoot tissue taken approximately 20 cm above the soil surface</tissue>
    </source>
</reference>
<protein>
    <submittedName>
        <fullName evidence="1">Uncharacterized protein</fullName>
    </submittedName>
</protein>
<reference evidence="1" key="2">
    <citation type="journal article" date="2015" name="Data Brief">
        <title>Shoot transcriptome of the giant reed, Arundo donax.</title>
        <authorList>
            <person name="Barrero R.A."/>
            <person name="Guerrero F.D."/>
            <person name="Moolhuijzen P."/>
            <person name="Goolsby J.A."/>
            <person name="Tidwell J."/>
            <person name="Bellgard S.E."/>
            <person name="Bellgard M.I."/>
        </authorList>
    </citation>
    <scope>NUCLEOTIDE SEQUENCE</scope>
    <source>
        <tissue evidence="1">Shoot tissue taken approximately 20 cm above the soil surface</tissue>
    </source>
</reference>
<accession>A0A0A9ABJ3</accession>
<sequence>MYHNQTTAYMIGRFVFLMLCLEEYSM</sequence>
<dbReference type="EMBL" id="GBRH01251535">
    <property type="protein sequence ID" value="JAD46360.1"/>
    <property type="molecule type" value="Transcribed_RNA"/>
</dbReference>
<name>A0A0A9ABJ3_ARUDO</name>